<protein>
    <submittedName>
        <fullName evidence="1">Uncharacterized protein</fullName>
    </submittedName>
</protein>
<accession>A0A6L6IWW0</accession>
<reference evidence="1 2" key="1">
    <citation type="submission" date="2019-11" db="EMBL/GenBank/DDBJ databases">
        <authorList>
            <person name="Dong K."/>
        </authorList>
    </citation>
    <scope>NUCLEOTIDE SEQUENCE [LARGE SCALE GENOMIC DNA]</scope>
    <source>
        <strain evidence="1 2">DK608</strain>
    </source>
</reference>
<comment type="caution">
    <text evidence="1">The sequence shown here is derived from an EMBL/GenBank/DDBJ whole genome shotgun (WGS) entry which is preliminary data.</text>
</comment>
<dbReference type="Proteomes" id="UP000478740">
    <property type="component" value="Unassembled WGS sequence"/>
</dbReference>
<dbReference type="RefSeq" id="WP_155044568.1">
    <property type="nucleotide sequence ID" value="NZ_WMIH01000008.1"/>
</dbReference>
<evidence type="ECO:0000313" key="1">
    <source>
        <dbReference type="EMBL" id="MTH64693.1"/>
    </source>
</evidence>
<organism evidence="1 2">
    <name type="scientific">Paracoccus shanxieyensis</name>
    <dbReference type="NCBI Taxonomy" id="2675752"/>
    <lineage>
        <taxon>Bacteria</taxon>
        <taxon>Pseudomonadati</taxon>
        <taxon>Pseudomonadota</taxon>
        <taxon>Alphaproteobacteria</taxon>
        <taxon>Rhodobacterales</taxon>
        <taxon>Paracoccaceae</taxon>
        <taxon>Paracoccus</taxon>
    </lineage>
</organism>
<dbReference type="AlphaFoldDB" id="A0A6L6IWW0"/>
<evidence type="ECO:0000313" key="2">
    <source>
        <dbReference type="Proteomes" id="UP000478740"/>
    </source>
</evidence>
<gene>
    <name evidence="1" type="ORF">GL284_10465</name>
</gene>
<sequence length="74" mass="7936">MIRFALNAFPQLAPVNHGYATIALSGHQSAQGPVVRKFRDGRVVIDTGRGRLTGRPLAGGQEPIPVWAPIFVGM</sequence>
<keyword evidence="2" id="KW-1185">Reference proteome</keyword>
<name>A0A6L6IWW0_9RHOB</name>
<dbReference type="EMBL" id="WMII01000008">
    <property type="protein sequence ID" value="MTH64693.1"/>
    <property type="molecule type" value="Genomic_DNA"/>
</dbReference>
<proteinExistence type="predicted"/>